<dbReference type="Pfam" id="PF00196">
    <property type="entry name" value="GerE"/>
    <property type="match status" value="1"/>
</dbReference>
<dbReference type="CDD" id="cd06170">
    <property type="entry name" value="LuxR_C_like"/>
    <property type="match status" value="1"/>
</dbReference>
<dbReference type="Gene3D" id="3.40.50.2300">
    <property type="match status" value="1"/>
</dbReference>
<dbReference type="PROSITE" id="PS50043">
    <property type="entry name" value="HTH_LUXR_2"/>
    <property type="match status" value="1"/>
</dbReference>
<sequence length="208" mass="22990">MKRLMIVADHSFVVQAIRMALRQTAGFQVVGFFDGRNSIAEALAELKPDVVLVDDMQEIESAMSRLKEIKALAPDATSLMLTLRMDSDSLDAAFAAGANAVVSKNVHPVSLGTLLREISLNNVVHRYEPRAATVAETDCPLTDRELEILQLVAEGHTNSRIARQLWVTEQTVKFHLSNTYRKLGVANRTEASRYAHVHNLTAPERLAS</sequence>
<evidence type="ECO:0000256" key="3">
    <source>
        <dbReference type="ARBA" id="ARBA00023163"/>
    </source>
</evidence>
<keyword evidence="1" id="KW-0805">Transcription regulation</keyword>
<dbReference type="InterPro" id="IPR016032">
    <property type="entry name" value="Sig_transdc_resp-reg_C-effctor"/>
</dbReference>
<dbReference type="Gene3D" id="1.10.10.10">
    <property type="entry name" value="Winged helix-like DNA-binding domain superfamily/Winged helix DNA-binding domain"/>
    <property type="match status" value="1"/>
</dbReference>
<dbReference type="SUPFAM" id="SSF52172">
    <property type="entry name" value="CheY-like"/>
    <property type="match status" value="1"/>
</dbReference>
<comment type="caution">
    <text evidence="7">The sequence shown here is derived from an EMBL/GenBank/DDBJ whole genome shotgun (WGS) entry which is preliminary data.</text>
</comment>
<evidence type="ECO:0000313" key="8">
    <source>
        <dbReference type="Proteomes" id="UP001147700"/>
    </source>
</evidence>
<dbReference type="Pfam" id="PF00072">
    <property type="entry name" value="Response_reg"/>
    <property type="match status" value="1"/>
</dbReference>
<dbReference type="InterPro" id="IPR000792">
    <property type="entry name" value="Tscrpt_reg_LuxR_C"/>
</dbReference>
<dbReference type="PROSITE" id="PS50110">
    <property type="entry name" value="RESPONSE_REGULATORY"/>
    <property type="match status" value="1"/>
</dbReference>
<dbReference type="InterPro" id="IPR001789">
    <property type="entry name" value="Sig_transdc_resp-reg_receiver"/>
</dbReference>
<keyword evidence="3" id="KW-0804">Transcription</keyword>
<keyword evidence="4" id="KW-0597">Phosphoprotein</keyword>
<feature type="domain" description="Response regulatory" evidence="6">
    <location>
        <begin position="3"/>
        <end position="119"/>
    </location>
</feature>
<evidence type="ECO:0000313" key="7">
    <source>
        <dbReference type="EMBL" id="MDA0138358.1"/>
    </source>
</evidence>
<dbReference type="Proteomes" id="UP001147700">
    <property type="component" value="Unassembled WGS sequence"/>
</dbReference>
<protein>
    <submittedName>
        <fullName evidence="7">Response regulator transcription factor</fullName>
    </submittedName>
</protein>
<evidence type="ECO:0000256" key="1">
    <source>
        <dbReference type="ARBA" id="ARBA00023015"/>
    </source>
</evidence>
<dbReference type="SMART" id="SM00448">
    <property type="entry name" value="REC"/>
    <property type="match status" value="1"/>
</dbReference>
<dbReference type="RefSeq" id="WP_202957888.1">
    <property type="nucleotide sequence ID" value="NZ_JAPCID010000015.1"/>
</dbReference>
<dbReference type="SUPFAM" id="SSF46894">
    <property type="entry name" value="C-terminal effector domain of the bipartite response regulators"/>
    <property type="match status" value="1"/>
</dbReference>
<evidence type="ECO:0000259" key="5">
    <source>
        <dbReference type="PROSITE" id="PS50043"/>
    </source>
</evidence>
<feature type="modified residue" description="4-aspartylphosphate" evidence="4">
    <location>
        <position position="54"/>
    </location>
</feature>
<evidence type="ECO:0000256" key="4">
    <source>
        <dbReference type="PROSITE-ProRule" id="PRU00169"/>
    </source>
</evidence>
<evidence type="ECO:0000259" key="6">
    <source>
        <dbReference type="PROSITE" id="PS50110"/>
    </source>
</evidence>
<dbReference type="SMART" id="SM00421">
    <property type="entry name" value="HTH_LUXR"/>
    <property type="match status" value="1"/>
</dbReference>
<dbReference type="PANTHER" id="PTHR43214">
    <property type="entry name" value="TWO-COMPONENT RESPONSE REGULATOR"/>
    <property type="match status" value="1"/>
</dbReference>
<name>A0ABT4RIP7_9ACTN</name>
<evidence type="ECO:0000256" key="2">
    <source>
        <dbReference type="ARBA" id="ARBA00023125"/>
    </source>
</evidence>
<reference evidence="7" key="1">
    <citation type="submission" date="2022-10" db="EMBL/GenBank/DDBJ databases">
        <title>The WGS of Solirubrobacter sp. CPCC 204708.</title>
        <authorList>
            <person name="Jiang Z."/>
        </authorList>
    </citation>
    <scope>NUCLEOTIDE SEQUENCE</scope>
    <source>
        <strain evidence="7">CPCC 204708</strain>
    </source>
</reference>
<accession>A0ABT4RIP7</accession>
<organism evidence="7 8">
    <name type="scientific">Solirubrobacter deserti</name>
    <dbReference type="NCBI Taxonomy" id="2282478"/>
    <lineage>
        <taxon>Bacteria</taxon>
        <taxon>Bacillati</taxon>
        <taxon>Actinomycetota</taxon>
        <taxon>Thermoleophilia</taxon>
        <taxon>Solirubrobacterales</taxon>
        <taxon>Solirubrobacteraceae</taxon>
        <taxon>Solirubrobacter</taxon>
    </lineage>
</organism>
<dbReference type="PRINTS" id="PR00038">
    <property type="entry name" value="HTHLUXR"/>
</dbReference>
<keyword evidence="8" id="KW-1185">Reference proteome</keyword>
<dbReference type="PROSITE" id="PS00622">
    <property type="entry name" value="HTH_LUXR_1"/>
    <property type="match status" value="1"/>
</dbReference>
<feature type="domain" description="HTH luxR-type" evidence="5">
    <location>
        <begin position="134"/>
        <end position="199"/>
    </location>
</feature>
<gene>
    <name evidence="7" type="ORF">OJ962_12710</name>
</gene>
<proteinExistence type="predicted"/>
<keyword evidence="2" id="KW-0238">DNA-binding</keyword>
<dbReference type="InterPro" id="IPR036388">
    <property type="entry name" value="WH-like_DNA-bd_sf"/>
</dbReference>
<dbReference type="InterPro" id="IPR011006">
    <property type="entry name" value="CheY-like_superfamily"/>
</dbReference>
<dbReference type="InterPro" id="IPR039420">
    <property type="entry name" value="WalR-like"/>
</dbReference>
<dbReference type="PANTHER" id="PTHR43214:SF41">
    <property type="entry name" value="NITRATE_NITRITE RESPONSE REGULATOR PROTEIN NARP"/>
    <property type="match status" value="1"/>
</dbReference>
<dbReference type="EMBL" id="JAPCID010000015">
    <property type="protein sequence ID" value="MDA0138358.1"/>
    <property type="molecule type" value="Genomic_DNA"/>
</dbReference>